<protein>
    <submittedName>
        <fullName evidence="2">Uncharacterized protein</fullName>
    </submittedName>
</protein>
<dbReference type="AlphaFoldDB" id="A0A419A4U6"/>
<evidence type="ECO:0000256" key="1">
    <source>
        <dbReference type="SAM" id="MobiDB-lite"/>
    </source>
</evidence>
<evidence type="ECO:0000313" key="2">
    <source>
        <dbReference type="EMBL" id="RJL10412.1"/>
    </source>
</evidence>
<organism evidence="2 3">
    <name type="scientific">Paracoccus siganidrum</name>
    <dbReference type="NCBI Taxonomy" id="1276757"/>
    <lineage>
        <taxon>Bacteria</taxon>
        <taxon>Pseudomonadati</taxon>
        <taxon>Pseudomonadota</taxon>
        <taxon>Alphaproteobacteria</taxon>
        <taxon>Rhodobacterales</taxon>
        <taxon>Paracoccaceae</taxon>
        <taxon>Paracoccus</taxon>
    </lineage>
</organism>
<reference evidence="3" key="1">
    <citation type="submission" date="2018-09" db="EMBL/GenBank/DDBJ databases">
        <title>Paracoccus onubensis nov. sp. a moderate halophilic bacterium isolated from Gruta de las Maravillas (Aracena, Spain).</title>
        <authorList>
            <person name="Jurado V."/>
            <person name="Gutierrez-Patricio S."/>
            <person name="Gonzalez-Pimentel J.L."/>
            <person name="Miller A.Z."/>
            <person name="Laiz L."/>
            <person name="Saiz-Jimenez C."/>
        </authorList>
    </citation>
    <scope>NUCLEOTIDE SEQUENCE [LARGE SCALE GENOMIC DNA]</scope>
    <source>
        <strain evidence="3">DSM 26381</strain>
    </source>
</reference>
<dbReference type="Proteomes" id="UP000283587">
    <property type="component" value="Unassembled WGS sequence"/>
</dbReference>
<comment type="caution">
    <text evidence="2">The sequence shown here is derived from an EMBL/GenBank/DDBJ whole genome shotgun (WGS) entry which is preliminary data.</text>
</comment>
<feature type="region of interest" description="Disordered" evidence="1">
    <location>
        <begin position="21"/>
        <end position="67"/>
    </location>
</feature>
<evidence type="ECO:0000313" key="3">
    <source>
        <dbReference type="Proteomes" id="UP000283587"/>
    </source>
</evidence>
<sequence length="67" mass="6991">MAGGARGMLAAMGLPGLPPKAGAGGPIRFPVQTMRQSGPPRPGWHRPSGRAPRTDAFPLFAEDLPRC</sequence>
<accession>A0A419A4U6</accession>
<dbReference type="EMBL" id="QZEW01000059">
    <property type="protein sequence ID" value="RJL10412.1"/>
    <property type="molecule type" value="Genomic_DNA"/>
</dbReference>
<keyword evidence="3" id="KW-1185">Reference proteome</keyword>
<gene>
    <name evidence="2" type="ORF">D3P05_13935</name>
</gene>
<proteinExistence type="predicted"/>
<name>A0A419A4U6_9RHOB</name>